<feature type="transmembrane region" description="Helical" evidence="9">
    <location>
        <begin position="80"/>
        <end position="99"/>
    </location>
</feature>
<feature type="transmembrane region" description="Helical" evidence="9">
    <location>
        <begin position="200"/>
        <end position="218"/>
    </location>
</feature>
<dbReference type="Proteomes" id="UP001286174">
    <property type="component" value="Unassembled WGS sequence"/>
</dbReference>
<comment type="caution">
    <text evidence="10">The sequence shown here is derived from an EMBL/GenBank/DDBJ whole genome shotgun (WGS) entry which is preliminary data.</text>
</comment>
<evidence type="ECO:0000256" key="9">
    <source>
        <dbReference type="RuleBase" id="RU362122"/>
    </source>
</evidence>
<dbReference type="PANTHER" id="PTHR30588:SF0">
    <property type="entry name" value="BRANCHED-CHAIN AMINO ACID PERMEASE BRNQ"/>
    <property type="match status" value="1"/>
</dbReference>
<feature type="transmembrane region" description="Helical" evidence="9">
    <location>
        <begin position="369"/>
        <end position="392"/>
    </location>
</feature>
<feature type="transmembrane region" description="Helical" evidence="9">
    <location>
        <begin position="280"/>
        <end position="305"/>
    </location>
</feature>
<evidence type="ECO:0000256" key="6">
    <source>
        <dbReference type="ARBA" id="ARBA00022970"/>
    </source>
</evidence>
<name>A0AB35U3W9_9FIRM</name>
<dbReference type="RefSeq" id="WP_370595831.1">
    <property type="nucleotide sequence ID" value="NZ_JALBUR010000008.1"/>
</dbReference>
<dbReference type="GO" id="GO:0015818">
    <property type="term" value="P:isoleucine transport"/>
    <property type="evidence" value="ECO:0007669"/>
    <property type="project" value="TreeGrafter"/>
</dbReference>
<dbReference type="NCBIfam" id="TIGR00796">
    <property type="entry name" value="livcs"/>
    <property type="match status" value="1"/>
</dbReference>
<evidence type="ECO:0000313" key="11">
    <source>
        <dbReference type="Proteomes" id="UP001286174"/>
    </source>
</evidence>
<evidence type="ECO:0000256" key="3">
    <source>
        <dbReference type="ARBA" id="ARBA00022448"/>
    </source>
</evidence>
<feature type="transmembrane region" description="Helical" evidence="9">
    <location>
        <begin position="41"/>
        <end position="64"/>
    </location>
</feature>
<sequence length="444" mass="47204">MKKTLNKRSIILVGITLFSMFFGSGNLIFPPYLGFQAGGKAWIGLLGFALTAIICPVLAVIAIARFDDLPHLAGKAGKKFAIIFTILAFLSIGPCLAIPRNAAVSFEMAVVPFVKTPTLALRIIYSLIFFGISYLLCVHPESLTDTLGKILGPVLLGLMLFVAVLCMIRIPYVSLEPTGAYADHQVLQGFLDGYQTMDTIAALNFGNIIALNIVHMGIKDKKEVVSGTMKAGIIAGILLFVVYAAMMQVGVLSGTVSQNATNGANVLTNIVGSLLGNKGIILLGVIYVLACLTTCVGLLCSCAEYFASISKMSYKKWIILFTVSSFAMSIVGLDQILKISVPILNAIYPVAMVLVLLGQFKKHLEKHPMVFPSAILLTGIVSVIYALSSAGIRIPYVTGLILSIPPTADLCWLIPAAAGIVIGWVLPAGRLGDSCSLSADREAS</sequence>
<protein>
    <recommendedName>
        <fullName evidence="9">Branched-chain amino acid transport system carrier protein</fullName>
    </recommendedName>
</protein>
<evidence type="ECO:0000256" key="2">
    <source>
        <dbReference type="ARBA" id="ARBA00008540"/>
    </source>
</evidence>
<keyword evidence="4" id="KW-1003">Cell membrane</keyword>
<dbReference type="Pfam" id="PF05525">
    <property type="entry name" value="Branch_AA_trans"/>
    <property type="match status" value="1"/>
</dbReference>
<feature type="transmembrane region" description="Helical" evidence="9">
    <location>
        <begin position="230"/>
        <end position="251"/>
    </location>
</feature>
<feature type="transmembrane region" description="Helical" evidence="9">
    <location>
        <begin position="412"/>
        <end position="431"/>
    </location>
</feature>
<organism evidence="10 11">
    <name type="scientific">Grylomicrobium aquisgranensis</name>
    <dbReference type="NCBI Taxonomy" id="2926318"/>
    <lineage>
        <taxon>Bacteria</taxon>
        <taxon>Bacillati</taxon>
        <taxon>Bacillota</taxon>
        <taxon>Erysipelotrichia</taxon>
        <taxon>Erysipelotrichales</taxon>
        <taxon>Erysipelotrichaceae</taxon>
        <taxon>Grylomicrobium</taxon>
    </lineage>
</organism>
<evidence type="ECO:0000256" key="4">
    <source>
        <dbReference type="ARBA" id="ARBA00022475"/>
    </source>
</evidence>
<feature type="transmembrane region" description="Helical" evidence="9">
    <location>
        <begin position="9"/>
        <end position="29"/>
    </location>
</feature>
<dbReference type="GO" id="GO:0005886">
    <property type="term" value="C:plasma membrane"/>
    <property type="evidence" value="ECO:0007669"/>
    <property type="project" value="UniProtKB-SubCell"/>
</dbReference>
<feature type="transmembrane region" description="Helical" evidence="9">
    <location>
        <begin position="339"/>
        <end position="357"/>
    </location>
</feature>
<dbReference type="GO" id="GO:0005304">
    <property type="term" value="F:L-valine transmembrane transporter activity"/>
    <property type="evidence" value="ECO:0007669"/>
    <property type="project" value="TreeGrafter"/>
</dbReference>
<dbReference type="GO" id="GO:0015190">
    <property type="term" value="F:L-leucine transmembrane transporter activity"/>
    <property type="evidence" value="ECO:0007669"/>
    <property type="project" value="TreeGrafter"/>
</dbReference>
<accession>A0AB35U3W9</accession>
<dbReference type="AlphaFoldDB" id="A0AB35U3W9"/>
<keyword evidence="6 9" id="KW-0029">Amino-acid transport</keyword>
<dbReference type="GO" id="GO:0015820">
    <property type="term" value="P:L-leucine transport"/>
    <property type="evidence" value="ECO:0007669"/>
    <property type="project" value="TreeGrafter"/>
</dbReference>
<comment type="function">
    <text evidence="9">Component of the transport system for branched-chain amino acids.</text>
</comment>
<dbReference type="InterPro" id="IPR004685">
    <property type="entry name" value="Brnchd-chn_aa_trnsp_Livcs"/>
</dbReference>
<feature type="transmembrane region" description="Helical" evidence="9">
    <location>
        <begin position="150"/>
        <end position="172"/>
    </location>
</feature>
<keyword evidence="5 9" id="KW-0812">Transmembrane</keyword>
<evidence type="ECO:0000313" key="10">
    <source>
        <dbReference type="EMBL" id="MDX8419389.1"/>
    </source>
</evidence>
<dbReference type="PANTHER" id="PTHR30588">
    <property type="entry name" value="BRANCHED-CHAIN AMINO ACID TRANSPORT SYSTEM 2 CARRIER PROTEIN"/>
    <property type="match status" value="1"/>
</dbReference>
<comment type="subcellular location">
    <subcellularLocation>
        <location evidence="1 9">Cell membrane</location>
        <topology evidence="1 9">Multi-pass membrane protein</topology>
    </subcellularLocation>
</comment>
<comment type="similarity">
    <text evidence="2 9">Belongs to the branched chain amino acid transporter family.</text>
</comment>
<feature type="transmembrane region" description="Helical" evidence="9">
    <location>
        <begin position="119"/>
        <end position="138"/>
    </location>
</feature>
<reference evidence="10 11" key="1">
    <citation type="submission" date="2022-03" db="EMBL/GenBank/DDBJ databases">
        <title>Novel taxa within the pig intestine.</title>
        <authorList>
            <person name="Wylensek D."/>
            <person name="Bishof K."/>
            <person name="Afrizal A."/>
            <person name="Clavel T."/>
        </authorList>
    </citation>
    <scope>NUCLEOTIDE SEQUENCE [LARGE SCALE GENOMIC DNA]</scope>
    <source>
        <strain evidence="10 11">CLA-KB-P133</strain>
    </source>
</reference>
<dbReference type="EMBL" id="JALBUR010000008">
    <property type="protein sequence ID" value="MDX8419389.1"/>
    <property type="molecule type" value="Genomic_DNA"/>
</dbReference>
<evidence type="ECO:0000256" key="8">
    <source>
        <dbReference type="ARBA" id="ARBA00023136"/>
    </source>
</evidence>
<gene>
    <name evidence="10" type="primary">brnQ</name>
    <name evidence="10" type="ORF">MOZ60_04685</name>
</gene>
<feature type="transmembrane region" description="Helical" evidence="9">
    <location>
        <begin position="317"/>
        <end position="333"/>
    </location>
</feature>
<evidence type="ECO:0000256" key="5">
    <source>
        <dbReference type="ARBA" id="ARBA00022692"/>
    </source>
</evidence>
<keyword evidence="7 9" id="KW-1133">Transmembrane helix</keyword>
<evidence type="ECO:0000256" key="7">
    <source>
        <dbReference type="ARBA" id="ARBA00022989"/>
    </source>
</evidence>
<evidence type="ECO:0000256" key="1">
    <source>
        <dbReference type="ARBA" id="ARBA00004651"/>
    </source>
</evidence>
<dbReference type="GO" id="GO:0015188">
    <property type="term" value="F:L-isoleucine transmembrane transporter activity"/>
    <property type="evidence" value="ECO:0007669"/>
    <property type="project" value="TreeGrafter"/>
</dbReference>
<keyword evidence="3 9" id="KW-0813">Transport</keyword>
<proteinExistence type="inferred from homology"/>
<keyword evidence="8 9" id="KW-0472">Membrane</keyword>
<keyword evidence="11" id="KW-1185">Reference proteome</keyword>